<dbReference type="SUPFAM" id="SSF52540">
    <property type="entry name" value="P-loop containing nucleoside triphosphate hydrolases"/>
    <property type="match status" value="1"/>
</dbReference>
<dbReference type="PROSITE" id="PS51740">
    <property type="entry name" value="SPOVT_ABRB"/>
    <property type="match status" value="1"/>
</dbReference>
<dbReference type="GO" id="GO:0005524">
    <property type="term" value="F:ATP binding"/>
    <property type="evidence" value="ECO:0007669"/>
    <property type="project" value="UniProtKB-KW"/>
</dbReference>
<dbReference type="PROSITE" id="PS50893">
    <property type="entry name" value="ABC_TRANSPORTER_2"/>
    <property type="match status" value="1"/>
</dbReference>
<evidence type="ECO:0000259" key="6">
    <source>
        <dbReference type="PROSITE" id="PS51740"/>
    </source>
</evidence>
<comment type="caution">
    <text evidence="7">The sequence shown here is derived from an EMBL/GenBank/DDBJ whole genome shotgun (WGS) entry which is preliminary data.</text>
</comment>
<keyword evidence="3 7" id="KW-0067">ATP-binding</keyword>
<keyword evidence="4" id="KW-0238">DNA-binding</keyword>
<evidence type="ECO:0000256" key="4">
    <source>
        <dbReference type="PROSITE-ProRule" id="PRU01076"/>
    </source>
</evidence>
<dbReference type="InterPro" id="IPR007159">
    <property type="entry name" value="SpoVT-AbrB_dom"/>
</dbReference>
<reference evidence="8" key="1">
    <citation type="journal article" date="2019" name="Int. J. Syst. Evol. Microbiol.">
        <title>The Global Catalogue of Microorganisms (GCM) 10K type strain sequencing project: providing services to taxonomists for standard genome sequencing and annotation.</title>
        <authorList>
            <consortium name="The Broad Institute Genomics Platform"/>
            <consortium name="The Broad Institute Genome Sequencing Center for Infectious Disease"/>
            <person name="Wu L."/>
            <person name="Ma J."/>
        </authorList>
    </citation>
    <scope>NUCLEOTIDE SEQUENCE [LARGE SCALE GENOMIC DNA]</scope>
    <source>
        <strain evidence="8">JCM 17441</strain>
    </source>
</reference>
<dbReference type="InterPro" id="IPR017871">
    <property type="entry name" value="ABC_transporter-like_CS"/>
</dbReference>
<dbReference type="Gene3D" id="3.40.50.300">
    <property type="entry name" value="P-loop containing nucleotide triphosphate hydrolases"/>
    <property type="match status" value="1"/>
</dbReference>
<evidence type="ECO:0000259" key="5">
    <source>
        <dbReference type="PROSITE" id="PS50893"/>
    </source>
</evidence>
<dbReference type="PROSITE" id="PS00211">
    <property type="entry name" value="ABC_TRANSPORTER_1"/>
    <property type="match status" value="1"/>
</dbReference>
<dbReference type="InterPro" id="IPR015854">
    <property type="entry name" value="ABC_transpr_LolD-like"/>
</dbReference>
<evidence type="ECO:0000313" key="8">
    <source>
        <dbReference type="Proteomes" id="UP001500620"/>
    </source>
</evidence>
<protein>
    <submittedName>
        <fullName evidence="7">ABC transporter ATP-binding protein</fullName>
    </submittedName>
</protein>
<dbReference type="Proteomes" id="UP001500620">
    <property type="component" value="Unassembled WGS sequence"/>
</dbReference>
<dbReference type="Pfam" id="PF00005">
    <property type="entry name" value="ABC_tran"/>
    <property type="match status" value="1"/>
</dbReference>
<dbReference type="RefSeq" id="WP_345142467.1">
    <property type="nucleotide sequence ID" value="NZ_BAABAT010000066.1"/>
</dbReference>
<evidence type="ECO:0000256" key="2">
    <source>
        <dbReference type="ARBA" id="ARBA00022741"/>
    </source>
</evidence>
<feature type="domain" description="ABC transporter" evidence="5">
    <location>
        <begin position="24"/>
        <end position="265"/>
    </location>
</feature>
<sequence length="310" mass="33609">MSGIPLSLPPPAPRAAEFGRDALIVCESLVRIYQSGSVEVQALQGLDLAVNSGEMLAVVGASGSGKSTLLSILAGIDAPTAGRARVDRWDLLAMSRAERVEFRRRTVGFIRQQTASNLVPYLTARQMVGLPMTATRTPAKQRRNRTGELLDALGIHELADRRPEQLSGGQQMRVAIAVALANQPRVLLADEPTGELDTDTAAEVFAVLRDVNRRFGVTVVVVTHDPAVSGQVERTVAIRDGRTSSEVLRRTATDAAGDSHVIAEEYAVMDRAGRIQIPRDFREALALTRRVRLALEPDHVTIRPDTDRDG</sequence>
<keyword evidence="2" id="KW-0547">Nucleotide-binding</keyword>
<keyword evidence="1" id="KW-0813">Transport</keyword>
<gene>
    <name evidence="7" type="ORF">GCM10022255_106890</name>
</gene>
<dbReference type="SMART" id="SM00382">
    <property type="entry name" value="AAA"/>
    <property type="match status" value="1"/>
</dbReference>
<dbReference type="EMBL" id="BAABAT010000066">
    <property type="protein sequence ID" value="GAA4263328.1"/>
    <property type="molecule type" value="Genomic_DNA"/>
</dbReference>
<evidence type="ECO:0000256" key="3">
    <source>
        <dbReference type="ARBA" id="ARBA00022840"/>
    </source>
</evidence>
<dbReference type="PANTHER" id="PTHR24220">
    <property type="entry name" value="IMPORT ATP-BINDING PROTEIN"/>
    <property type="match status" value="1"/>
</dbReference>
<feature type="domain" description="SpoVT-AbrB" evidence="6">
    <location>
        <begin position="264"/>
        <end position="307"/>
    </location>
</feature>
<dbReference type="PANTHER" id="PTHR24220:SF685">
    <property type="entry name" value="ABC TRANSPORTER RELATED"/>
    <property type="match status" value="1"/>
</dbReference>
<dbReference type="InterPro" id="IPR003593">
    <property type="entry name" value="AAA+_ATPase"/>
</dbReference>
<name>A0ABP8DTN9_9ACTN</name>
<organism evidence="7 8">
    <name type="scientific">Dactylosporangium darangshiense</name>
    <dbReference type="NCBI Taxonomy" id="579108"/>
    <lineage>
        <taxon>Bacteria</taxon>
        <taxon>Bacillati</taxon>
        <taxon>Actinomycetota</taxon>
        <taxon>Actinomycetes</taxon>
        <taxon>Micromonosporales</taxon>
        <taxon>Micromonosporaceae</taxon>
        <taxon>Dactylosporangium</taxon>
    </lineage>
</organism>
<accession>A0ABP8DTN9</accession>
<dbReference type="InterPro" id="IPR003439">
    <property type="entry name" value="ABC_transporter-like_ATP-bd"/>
</dbReference>
<evidence type="ECO:0000313" key="7">
    <source>
        <dbReference type="EMBL" id="GAA4263328.1"/>
    </source>
</evidence>
<keyword evidence="8" id="KW-1185">Reference proteome</keyword>
<evidence type="ECO:0000256" key="1">
    <source>
        <dbReference type="ARBA" id="ARBA00022448"/>
    </source>
</evidence>
<dbReference type="CDD" id="cd03255">
    <property type="entry name" value="ABC_MJ0796_LolCDE_FtsE"/>
    <property type="match status" value="1"/>
</dbReference>
<proteinExistence type="predicted"/>
<dbReference type="InterPro" id="IPR027417">
    <property type="entry name" value="P-loop_NTPase"/>
</dbReference>
<dbReference type="InterPro" id="IPR017911">
    <property type="entry name" value="MacB-like_ATP-bd"/>
</dbReference>